<reference evidence="1 2" key="1">
    <citation type="submission" date="2019-03" db="EMBL/GenBank/DDBJ databases">
        <title>Single cell metagenomics reveals metabolic interactions within the superorganism composed of flagellate Streblomastix strix and complex community of Bacteroidetes bacteria on its surface.</title>
        <authorList>
            <person name="Treitli S.C."/>
            <person name="Kolisko M."/>
            <person name="Husnik F."/>
            <person name="Keeling P."/>
            <person name="Hampl V."/>
        </authorList>
    </citation>
    <scope>NUCLEOTIDE SEQUENCE [LARGE SCALE GENOMIC DNA]</scope>
    <source>
        <strain evidence="1">ST1C</strain>
    </source>
</reference>
<name>A0A5J4TSM6_9EUKA</name>
<protein>
    <submittedName>
        <fullName evidence="1">Uncharacterized protein</fullName>
    </submittedName>
</protein>
<gene>
    <name evidence="1" type="ORF">EZS28_043225</name>
</gene>
<sequence length="321" mass="35473">DSYENEGTYEEVCRKNCTEIYGQSLRIGEIEDYSGSGISEERLKKLIARFGPIWAYDYRSGYRYIYYGWHTDSDTTKFLVMYREEISGQYELKLDTVSYNEWTNIDLVDFFAYPLTECTTSSIPQFSCICSKEYFSGECICPTTPEGLTGVSKEKCGCIAEDLRNSCKTCTGSSSDDLECICPTTPEGLVGISKDKCSCIAGDLRNSCKTCTGSSSDDLECICPTTPDGLINIATNKCSCIADDLRLPCKTCKGSSTDDIDCICPTTPEELKNIQKTQCDCVPNDLRDDCKETGKDQAESVNIALSLIVATVMIPALALLF</sequence>
<evidence type="ECO:0000313" key="1">
    <source>
        <dbReference type="EMBL" id="KAA6361248.1"/>
    </source>
</evidence>
<dbReference type="Proteomes" id="UP000324800">
    <property type="component" value="Unassembled WGS sequence"/>
</dbReference>
<evidence type="ECO:0000313" key="2">
    <source>
        <dbReference type="Proteomes" id="UP000324800"/>
    </source>
</evidence>
<comment type="caution">
    <text evidence="1">The sequence shown here is derived from an EMBL/GenBank/DDBJ whole genome shotgun (WGS) entry which is preliminary data.</text>
</comment>
<organism evidence="1 2">
    <name type="scientific">Streblomastix strix</name>
    <dbReference type="NCBI Taxonomy" id="222440"/>
    <lineage>
        <taxon>Eukaryota</taxon>
        <taxon>Metamonada</taxon>
        <taxon>Preaxostyla</taxon>
        <taxon>Oxymonadida</taxon>
        <taxon>Streblomastigidae</taxon>
        <taxon>Streblomastix</taxon>
    </lineage>
</organism>
<dbReference type="EMBL" id="SNRW01025817">
    <property type="protein sequence ID" value="KAA6361248.1"/>
    <property type="molecule type" value="Genomic_DNA"/>
</dbReference>
<dbReference type="AlphaFoldDB" id="A0A5J4TSM6"/>
<feature type="non-terminal residue" evidence="1">
    <location>
        <position position="1"/>
    </location>
</feature>
<accession>A0A5J4TSM6</accession>
<proteinExistence type="predicted"/>